<evidence type="ECO:0000256" key="1">
    <source>
        <dbReference type="ARBA" id="ARBA00022448"/>
    </source>
</evidence>
<dbReference type="Pfam" id="PF13183">
    <property type="entry name" value="Fer4_8"/>
    <property type="match status" value="1"/>
</dbReference>
<keyword evidence="1 8" id="KW-0813">Transport</keyword>
<feature type="binding site" evidence="8">
    <location>
        <position position="313"/>
    </location>
    <ligand>
        <name>[4Fe-4S] cluster</name>
        <dbReference type="ChEBI" id="CHEBI:49883"/>
        <label>1</label>
    </ligand>
</feature>
<feature type="binding site" evidence="8">
    <location>
        <position position="316"/>
    </location>
    <ligand>
        <name>[4Fe-4S] cluster</name>
        <dbReference type="ChEBI" id="CHEBI:49883"/>
        <label>1</label>
    </ligand>
</feature>
<feature type="compositionally biased region" description="Basic and acidic residues" evidence="9">
    <location>
        <begin position="449"/>
        <end position="479"/>
    </location>
</feature>
<dbReference type="HAMAP" id="MF_02103">
    <property type="entry name" value="LutB"/>
    <property type="match status" value="1"/>
</dbReference>
<keyword evidence="7 8" id="KW-0411">Iron-sulfur</keyword>
<keyword evidence="2 8" id="KW-0004">4Fe-4S</keyword>
<keyword evidence="4 8" id="KW-0677">Repeat</keyword>
<feature type="binding site" evidence="8">
    <location>
        <position position="369"/>
    </location>
    <ligand>
        <name>[4Fe-4S] cluster</name>
        <dbReference type="ChEBI" id="CHEBI:49883"/>
        <label>2</label>
    </ligand>
</feature>
<evidence type="ECO:0000313" key="14">
    <source>
        <dbReference type="Proteomes" id="UP000252118"/>
    </source>
</evidence>
<dbReference type="Gene3D" id="1.10.1060.10">
    <property type="entry name" value="Alpha-helical ferredoxin"/>
    <property type="match status" value="1"/>
</dbReference>
<dbReference type="NCBIfam" id="TIGR00273">
    <property type="entry name" value="LutB/LldF family L-lactate oxidation iron-sulfur protein"/>
    <property type="match status" value="1"/>
</dbReference>
<dbReference type="PANTHER" id="PTHR47153">
    <property type="entry name" value="LACTATE UTILIZATION PROTEIN B"/>
    <property type="match status" value="1"/>
</dbReference>
<evidence type="ECO:0000259" key="12">
    <source>
        <dbReference type="Pfam" id="PF13183"/>
    </source>
</evidence>
<feature type="domain" description="Lactate utilization protein B C-terminal" evidence="11">
    <location>
        <begin position="386"/>
        <end position="471"/>
    </location>
</feature>
<dbReference type="PROSITE" id="PS00198">
    <property type="entry name" value="4FE4S_FER_1"/>
    <property type="match status" value="1"/>
</dbReference>
<comment type="caution">
    <text evidence="13">The sequence shown here is derived from an EMBL/GenBank/DDBJ whole genome shotgun (WGS) entry which is preliminary data.</text>
</comment>
<protein>
    <recommendedName>
        <fullName evidence="8">Lactate utilization protein B</fullName>
    </recommendedName>
</protein>
<gene>
    <name evidence="8" type="primary">lutB</name>
    <name evidence="13" type="ORF">DET59_109122</name>
</gene>
<feature type="region of interest" description="Disordered" evidence="9">
    <location>
        <begin position="440"/>
        <end position="479"/>
    </location>
</feature>
<evidence type="ECO:0000256" key="4">
    <source>
        <dbReference type="ARBA" id="ARBA00022737"/>
    </source>
</evidence>
<feature type="binding site" evidence="8">
    <location>
        <position position="373"/>
    </location>
    <ligand>
        <name>[4Fe-4S] cluster</name>
        <dbReference type="ChEBI" id="CHEBI:49883"/>
        <label>1</label>
    </ligand>
</feature>
<dbReference type="GO" id="GO:0046872">
    <property type="term" value="F:metal ion binding"/>
    <property type="evidence" value="ECO:0007669"/>
    <property type="project" value="UniProtKB-KW"/>
</dbReference>
<evidence type="ECO:0000256" key="8">
    <source>
        <dbReference type="HAMAP-Rule" id="MF_02103"/>
    </source>
</evidence>
<feature type="domain" description="LUD" evidence="10">
    <location>
        <begin position="70"/>
        <end position="295"/>
    </location>
</feature>
<dbReference type="InterPro" id="IPR017900">
    <property type="entry name" value="4Fe4S_Fe_S_CS"/>
</dbReference>
<dbReference type="Gene3D" id="3.40.50.10420">
    <property type="entry name" value="NagB/RpiA/CoA transferase-like"/>
    <property type="match status" value="1"/>
</dbReference>
<feature type="binding site" evidence="8">
    <location>
        <position position="319"/>
    </location>
    <ligand>
        <name>[4Fe-4S] cluster</name>
        <dbReference type="ChEBI" id="CHEBI:49883"/>
        <label>1</label>
    </ligand>
</feature>
<name>A0A366EM20_9BACI</name>
<dbReference type="InterPro" id="IPR017896">
    <property type="entry name" value="4Fe4S_Fe-S-bd"/>
</dbReference>
<feature type="domain" description="4Fe-4S ferredoxin-type" evidence="12">
    <location>
        <begin position="310"/>
        <end position="377"/>
    </location>
</feature>
<reference evidence="13 14" key="1">
    <citation type="submission" date="2018-06" db="EMBL/GenBank/DDBJ databases">
        <title>Freshwater and sediment microbial communities from various areas in North America, analyzing microbe dynamics in response to fracking.</title>
        <authorList>
            <person name="Lamendella R."/>
        </authorList>
    </citation>
    <scope>NUCLEOTIDE SEQUENCE [LARGE SCALE GENOMIC DNA]</scope>
    <source>
        <strain evidence="13 14">97B</strain>
    </source>
</reference>
<feature type="binding site" evidence="8">
    <location>
        <position position="366"/>
    </location>
    <ligand>
        <name>[4Fe-4S] cluster</name>
        <dbReference type="ChEBI" id="CHEBI:49883"/>
        <label>2</label>
    </ligand>
</feature>
<evidence type="ECO:0000313" key="13">
    <source>
        <dbReference type="EMBL" id="RBP03428.1"/>
    </source>
</evidence>
<dbReference type="SUPFAM" id="SSF46548">
    <property type="entry name" value="alpha-helical ferredoxin"/>
    <property type="match status" value="1"/>
</dbReference>
<comment type="similarity">
    <text evidence="8">Belongs to the LutB/YkgF family.</text>
</comment>
<keyword evidence="5 8" id="KW-0249">Electron transport</keyword>
<organism evidence="13 14">
    <name type="scientific">Rossellomorea aquimaris</name>
    <dbReference type="NCBI Taxonomy" id="189382"/>
    <lineage>
        <taxon>Bacteria</taxon>
        <taxon>Bacillati</taxon>
        <taxon>Bacillota</taxon>
        <taxon>Bacilli</taxon>
        <taxon>Bacillales</taxon>
        <taxon>Bacillaceae</taxon>
        <taxon>Rossellomorea</taxon>
    </lineage>
</organism>
<dbReference type="InterPro" id="IPR024569">
    <property type="entry name" value="LutB_C"/>
</dbReference>
<evidence type="ECO:0000259" key="10">
    <source>
        <dbReference type="Pfam" id="PF02589"/>
    </source>
</evidence>
<dbReference type="InterPro" id="IPR024185">
    <property type="entry name" value="FTHF_cligase-like_sf"/>
</dbReference>
<dbReference type="PANTHER" id="PTHR47153:SF2">
    <property type="entry name" value="LACTATE UTILIZATION PROTEIN B"/>
    <property type="match status" value="1"/>
</dbReference>
<dbReference type="Pfam" id="PF11870">
    <property type="entry name" value="LutB_C"/>
    <property type="match status" value="1"/>
</dbReference>
<dbReference type="InterPro" id="IPR022825">
    <property type="entry name" value="LutB"/>
</dbReference>
<evidence type="ECO:0000256" key="5">
    <source>
        <dbReference type="ARBA" id="ARBA00022982"/>
    </source>
</evidence>
<proteinExistence type="inferred from homology"/>
<dbReference type="AlphaFoldDB" id="A0A366EM20"/>
<dbReference type="OrthoDB" id="9782337at2"/>
<evidence type="ECO:0000256" key="6">
    <source>
        <dbReference type="ARBA" id="ARBA00023004"/>
    </source>
</evidence>
<dbReference type="InterPro" id="IPR003741">
    <property type="entry name" value="LUD_dom"/>
</dbReference>
<evidence type="ECO:0000256" key="7">
    <source>
        <dbReference type="ARBA" id="ARBA00023014"/>
    </source>
</evidence>
<keyword evidence="3 8" id="KW-0479">Metal-binding</keyword>
<dbReference type="RefSeq" id="WP_113970131.1">
    <property type="nucleotide sequence ID" value="NZ_QNRJ01000009.1"/>
</dbReference>
<dbReference type="GO" id="GO:0051539">
    <property type="term" value="F:4 iron, 4 sulfur cluster binding"/>
    <property type="evidence" value="ECO:0007669"/>
    <property type="project" value="UniProtKB-KW"/>
</dbReference>
<keyword evidence="6 8" id="KW-0408">Iron</keyword>
<dbReference type="EMBL" id="QNRJ01000009">
    <property type="protein sequence ID" value="RBP03428.1"/>
    <property type="molecule type" value="Genomic_DNA"/>
</dbReference>
<dbReference type="GO" id="GO:0006089">
    <property type="term" value="P:lactate metabolic process"/>
    <property type="evidence" value="ECO:0007669"/>
    <property type="project" value="UniProtKB-UniRule"/>
</dbReference>
<comment type="function">
    <text evidence="8">Is involved in L-lactate degradation and allows cells to grow with lactate as the sole carbon source. Has probably a role as an electron transporter during oxidation of L-lactate.</text>
</comment>
<dbReference type="SUPFAM" id="SSF100950">
    <property type="entry name" value="NagB/RpiA/CoA transferase-like"/>
    <property type="match status" value="1"/>
</dbReference>
<dbReference type="Proteomes" id="UP000252118">
    <property type="component" value="Unassembled WGS sequence"/>
</dbReference>
<evidence type="ECO:0000256" key="9">
    <source>
        <dbReference type="SAM" id="MobiDB-lite"/>
    </source>
</evidence>
<evidence type="ECO:0000256" key="3">
    <source>
        <dbReference type="ARBA" id="ARBA00022723"/>
    </source>
</evidence>
<dbReference type="InterPro" id="IPR037171">
    <property type="entry name" value="NagB/RpiA_transferase-like"/>
</dbReference>
<dbReference type="InterPro" id="IPR004452">
    <property type="entry name" value="LutB/LldF"/>
</dbReference>
<dbReference type="InterPro" id="IPR009051">
    <property type="entry name" value="Helical_ferredxn"/>
</dbReference>
<sequence>MAMKIGNQSFNDRVSSGLADTFMRGAVSSAQGRFRNGRLNAAEELGNWEEWRKLGEEIRSHTIENLDYYLEQLSENVAKRGGHVFFAETAEEANEYITNVVKKKDGKKVVKSKSMVTEEINMNEALEKAGCEVVESDLGEWILQVDDHDPPSHIVTPALHKNKEQIREVFRNKLGYDKTEKPEELAFFAREKLREEFLQADIGITGCNFAIAESGTISLVTNEGNARMVTTVPKTQITVMGMERIVPTWEEMDVLVSLLTRAAVGQKLTSYITALTGPKQEGEVDGPEEFHLVIVDNGRSKILGTAFQSILHCIRCAACINVCPVYRHVGGHSYGSIYPGPVGAVLSPLLGGYEDYKELPYASTLCGACTEACPVKIPLHEHLLRHRQEIVEKEGKAPIFENLSMKAFSLGTASPAMYNIGSRLAPTTLAAFTKDGKISNGPGPLKNWTESREFPAPKKDRFRDWYKKRQKGGKADEHR</sequence>
<evidence type="ECO:0000259" key="11">
    <source>
        <dbReference type="Pfam" id="PF11870"/>
    </source>
</evidence>
<evidence type="ECO:0000256" key="2">
    <source>
        <dbReference type="ARBA" id="ARBA00022485"/>
    </source>
</evidence>
<accession>A0A366EM20</accession>
<feature type="binding site" evidence="8">
    <location>
        <position position="323"/>
    </location>
    <ligand>
        <name>[4Fe-4S] cluster</name>
        <dbReference type="ChEBI" id="CHEBI:49883"/>
        <label>2</label>
    </ligand>
</feature>
<dbReference type="Pfam" id="PF02589">
    <property type="entry name" value="LUD_dom"/>
    <property type="match status" value="1"/>
</dbReference>